<feature type="compositionally biased region" description="Basic residues" evidence="1">
    <location>
        <begin position="1"/>
        <end position="11"/>
    </location>
</feature>
<feature type="compositionally biased region" description="Low complexity" evidence="1">
    <location>
        <begin position="12"/>
        <end position="23"/>
    </location>
</feature>
<reference evidence="3 4" key="1">
    <citation type="submission" date="2019-03" db="EMBL/GenBank/DDBJ databases">
        <title>Roseomonas sp. a novel Roseomonas species isolated from Sea whip Gorgonian.</title>
        <authorList>
            <person name="Li F."/>
            <person name="Pan X."/>
            <person name="Huang S."/>
            <person name="Li Z."/>
            <person name="Meng B."/>
        </authorList>
    </citation>
    <scope>NUCLEOTIDE SEQUENCE [LARGE SCALE GENOMIC DNA]</scope>
    <source>
        <strain evidence="3 4">M0104</strain>
    </source>
</reference>
<comment type="caution">
    <text evidence="3">The sequence shown here is derived from an EMBL/GenBank/DDBJ whole genome shotgun (WGS) entry which is preliminary data.</text>
</comment>
<dbReference type="AlphaFoldDB" id="A0A845B3U3"/>
<evidence type="ECO:0000256" key="1">
    <source>
        <dbReference type="SAM" id="MobiDB-lite"/>
    </source>
</evidence>
<feature type="region of interest" description="Disordered" evidence="1">
    <location>
        <begin position="1"/>
        <end position="23"/>
    </location>
</feature>
<dbReference type="RefSeq" id="WP_160934992.1">
    <property type="nucleotide sequence ID" value="NZ_SNVJ01000001.1"/>
</dbReference>
<organism evidence="3 4">
    <name type="scientific">Teichococcus coralli</name>
    <dbReference type="NCBI Taxonomy" id="2545983"/>
    <lineage>
        <taxon>Bacteria</taxon>
        <taxon>Pseudomonadati</taxon>
        <taxon>Pseudomonadota</taxon>
        <taxon>Alphaproteobacteria</taxon>
        <taxon>Acetobacterales</taxon>
        <taxon>Roseomonadaceae</taxon>
        <taxon>Roseomonas</taxon>
    </lineage>
</organism>
<keyword evidence="2" id="KW-0472">Membrane</keyword>
<evidence type="ECO:0000256" key="2">
    <source>
        <dbReference type="SAM" id="Phobius"/>
    </source>
</evidence>
<dbReference type="EMBL" id="SNVJ01000001">
    <property type="protein sequence ID" value="MXP61871.1"/>
    <property type="molecule type" value="Genomic_DNA"/>
</dbReference>
<evidence type="ECO:0000313" key="4">
    <source>
        <dbReference type="Proteomes" id="UP000460715"/>
    </source>
</evidence>
<dbReference type="OrthoDB" id="9983975at2"/>
<accession>A0A845B3U3</accession>
<keyword evidence="2" id="KW-1133">Transmembrane helix</keyword>
<keyword evidence="4" id="KW-1185">Reference proteome</keyword>
<keyword evidence="2" id="KW-0812">Transmembrane</keyword>
<feature type="transmembrane region" description="Helical" evidence="2">
    <location>
        <begin position="35"/>
        <end position="58"/>
    </location>
</feature>
<sequence>MSAPRGWHRPRPAGGPDAAPGWPGRGETLRRIGGFALLGCSLWLVAILAFFQALVGMFS</sequence>
<evidence type="ECO:0000313" key="3">
    <source>
        <dbReference type="EMBL" id="MXP61871.1"/>
    </source>
</evidence>
<dbReference type="Proteomes" id="UP000460715">
    <property type="component" value="Unassembled WGS sequence"/>
</dbReference>
<name>A0A845B3U3_9PROT</name>
<gene>
    <name evidence="3" type="ORF">E0493_00720</name>
</gene>
<proteinExistence type="predicted"/>
<protein>
    <submittedName>
        <fullName evidence="3">Uncharacterized protein</fullName>
    </submittedName>
</protein>